<sequence length="245" mass="26462">MVVKYELARAFRDVQTRLFIPNIQITVADALTNLVSSYATAPLSSRNSFFFNKEALVNFKDKGLISAVSNLIDAVTIGLGVTKIEASQEYVMPLSKGIGSTGEVIHLIGAKNELINIEFKTDNYPGRLGYVLRSLLQKILETTQVVYLIDDLFLATPCLIRKTKLYKEGNYKGAVMGEIELISLTTGGNWIKDKLGGDSTIAKRAGQLKGSVTIGKLGRLATSRVGIGVFSLSAILLSAIANGSN</sequence>
<organism evidence="1">
    <name type="scientific">marine sediment metagenome</name>
    <dbReference type="NCBI Taxonomy" id="412755"/>
    <lineage>
        <taxon>unclassified sequences</taxon>
        <taxon>metagenomes</taxon>
        <taxon>ecological metagenomes</taxon>
    </lineage>
</organism>
<reference evidence="1" key="1">
    <citation type="journal article" date="2015" name="Nature">
        <title>Complex archaea that bridge the gap between prokaryotes and eukaryotes.</title>
        <authorList>
            <person name="Spang A."/>
            <person name="Saw J.H."/>
            <person name="Jorgensen S.L."/>
            <person name="Zaremba-Niedzwiedzka K."/>
            <person name="Martijn J."/>
            <person name="Lind A.E."/>
            <person name="van Eijk R."/>
            <person name="Schleper C."/>
            <person name="Guy L."/>
            <person name="Ettema T.J."/>
        </authorList>
    </citation>
    <scope>NUCLEOTIDE SEQUENCE</scope>
</reference>
<evidence type="ECO:0000313" key="1">
    <source>
        <dbReference type="EMBL" id="KKN76664.1"/>
    </source>
</evidence>
<name>A0A0F9TBX5_9ZZZZ</name>
<protein>
    <submittedName>
        <fullName evidence="1">Uncharacterized protein</fullName>
    </submittedName>
</protein>
<dbReference type="EMBL" id="LAZR01000292">
    <property type="protein sequence ID" value="KKN76664.1"/>
    <property type="molecule type" value="Genomic_DNA"/>
</dbReference>
<comment type="caution">
    <text evidence="1">The sequence shown here is derived from an EMBL/GenBank/DDBJ whole genome shotgun (WGS) entry which is preliminary data.</text>
</comment>
<dbReference type="AlphaFoldDB" id="A0A0F9TBX5"/>
<proteinExistence type="predicted"/>
<accession>A0A0F9TBX5</accession>
<gene>
    <name evidence="1" type="ORF">LCGC14_0368610</name>
</gene>